<dbReference type="GO" id="GO:0003723">
    <property type="term" value="F:RNA binding"/>
    <property type="evidence" value="ECO:0007669"/>
    <property type="project" value="UniProtKB-UniRule"/>
</dbReference>
<dbReference type="EMBL" id="JACFXV010000029">
    <property type="protein sequence ID" value="MBA5775787.1"/>
    <property type="molecule type" value="Genomic_DNA"/>
</dbReference>
<proteinExistence type="inferred from homology"/>
<sequence>MNYRHIYHAGNIGDVLKHVVLAAVIEYLKRKPAAFRVIDTHAGIGLYDLSSEEARKTGEWQGGIGRILAAAALMPGGVRPILAPWLRIVAEVNGIDTSSPSGDALPEMAAEALIAYPGSPEIARKLLRRQDRLTLTELHARDFKTLSGRYAGDFQTKVIELDGWLALGSFLPPKERRGVVLIDPSFEDTREFTKLAENLIKGWRRWESGTYIAWYPIKDMAAVRRFHKRLVESGLRNILAVSLSAGRPTADGVMKSSGLLIVNPPWTLEDDLKRALPWLASTLATGAGAGWELEKLVDE</sequence>
<evidence type="ECO:0000256" key="1">
    <source>
        <dbReference type="HAMAP-Rule" id="MF_00934"/>
    </source>
</evidence>
<feature type="binding site" evidence="1">
    <location>
        <begin position="162"/>
        <end position="163"/>
    </location>
    <ligand>
        <name>S-adenosyl-L-methionine</name>
        <dbReference type="ChEBI" id="CHEBI:59789"/>
    </ligand>
</feature>
<dbReference type="InterPro" id="IPR029063">
    <property type="entry name" value="SAM-dependent_MTases_sf"/>
</dbReference>
<feature type="binding site" evidence="1">
    <location>
        <position position="137"/>
    </location>
    <ligand>
        <name>S-adenosyl-L-methionine</name>
        <dbReference type="ChEBI" id="CHEBI:59789"/>
    </ligand>
</feature>
<dbReference type="RefSeq" id="WP_182161569.1">
    <property type="nucleotide sequence ID" value="NZ_JACFXV010000029.1"/>
</dbReference>
<comment type="function">
    <text evidence="1">Specifically methylates the adenine in position 2030 of 23S rRNA.</text>
</comment>
<reference evidence="2 3" key="1">
    <citation type="submission" date="2020-07" db="EMBL/GenBank/DDBJ databases">
        <title>Stappia sp., F7233, whole genome shotgun sequencing project.</title>
        <authorList>
            <person name="Jiang S."/>
            <person name="Liu Z.W."/>
            <person name="Du Z.J."/>
        </authorList>
    </citation>
    <scope>NUCLEOTIDE SEQUENCE [LARGE SCALE GENOMIC DNA]</scope>
    <source>
        <strain evidence="2 3">F7233</strain>
    </source>
</reference>
<dbReference type="Proteomes" id="UP000541109">
    <property type="component" value="Unassembled WGS sequence"/>
</dbReference>
<gene>
    <name evidence="1" type="primary">rlmJ</name>
    <name evidence="2" type="ORF">H2509_01455</name>
</gene>
<dbReference type="Gene3D" id="3.40.50.150">
    <property type="entry name" value="Vaccinia Virus protein VP39"/>
    <property type="match status" value="1"/>
</dbReference>
<evidence type="ECO:0000313" key="2">
    <source>
        <dbReference type="EMBL" id="MBA5775787.1"/>
    </source>
</evidence>
<name>A0A839AA39_9HYPH</name>
<comment type="similarity">
    <text evidence="1">Belongs to the RlmJ family.</text>
</comment>
<dbReference type="GO" id="GO:0070475">
    <property type="term" value="P:rRNA base methylation"/>
    <property type="evidence" value="ECO:0007669"/>
    <property type="project" value="UniProtKB-UniRule"/>
</dbReference>
<evidence type="ECO:0000313" key="3">
    <source>
        <dbReference type="Proteomes" id="UP000541109"/>
    </source>
</evidence>
<comment type="catalytic activity">
    <reaction evidence="1">
        <text>adenosine(2030) in 23S rRNA + S-adenosyl-L-methionine = N(6)-methyladenosine(2030) in 23S rRNA + S-adenosyl-L-homocysteine + H(+)</text>
        <dbReference type="Rhea" id="RHEA:43736"/>
        <dbReference type="Rhea" id="RHEA-COMP:10668"/>
        <dbReference type="Rhea" id="RHEA-COMP:10669"/>
        <dbReference type="ChEBI" id="CHEBI:15378"/>
        <dbReference type="ChEBI" id="CHEBI:57856"/>
        <dbReference type="ChEBI" id="CHEBI:59789"/>
        <dbReference type="ChEBI" id="CHEBI:74411"/>
        <dbReference type="ChEBI" id="CHEBI:74449"/>
        <dbReference type="EC" id="2.1.1.266"/>
    </reaction>
</comment>
<dbReference type="InterPro" id="IPR007473">
    <property type="entry name" value="RlmJ"/>
</dbReference>
<accession>A0A839AA39</accession>
<dbReference type="EC" id="2.1.1.266" evidence="1"/>
<dbReference type="HAMAP" id="MF_00934">
    <property type="entry name" value="23SrRNA_methyltr_J"/>
    <property type="match status" value="1"/>
</dbReference>
<feature type="site" description="Interaction with substrate rRNA" evidence="1">
    <location>
        <position position="3"/>
    </location>
</feature>
<feature type="binding site" evidence="1">
    <location>
        <position position="41"/>
    </location>
    <ligand>
        <name>S-adenosyl-L-methionine</name>
        <dbReference type="ChEBI" id="CHEBI:59789"/>
    </ligand>
</feature>
<comment type="subunit">
    <text evidence="1">Monomer.</text>
</comment>
<feature type="binding site" evidence="1">
    <location>
        <position position="18"/>
    </location>
    <ligand>
        <name>S-adenosyl-L-methionine</name>
        <dbReference type="ChEBI" id="CHEBI:59789"/>
    </ligand>
</feature>
<dbReference type="PANTHER" id="PTHR37426">
    <property type="entry name" value="RIBOSOMAL RNA LARGE SUBUNIT METHYLTRANSFERASE J"/>
    <property type="match status" value="1"/>
</dbReference>
<keyword evidence="1 2" id="KW-0489">Methyltransferase</keyword>
<dbReference type="PANTHER" id="PTHR37426:SF1">
    <property type="entry name" value="RIBOSOMAL RNA LARGE SUBUNIT METHYLTRANSFERASE J"/>
    <property type="match status" value="1"/>
</dbReference>
<dbReference type="Pfam" id="PF04378">
    <property type="entry name" value="RsmJ"/>
    <property type="match status" value="1"/>
</dbReference>
<keyword evidence="1" id="KW-0949">S-adenosyl-L-methionine</keyword>
<dbReference type="SUPFAM" id="SSF53335">
    <property type="entry name" value="S-adenosyl-L-methionine-dependent methyltransferases"/>
    <property type="match status" value="1"/>
</dbReference>
<organism evidence="2 3">
    <name type="scientific">Stappia albiluteola</name>
    <dbReference type="NCBI Taxonomy" id="2758565"/>
    <lineage>
        <taxon>Bacteria</taxon>
        <taxon>Pseudomonadati</taxon>
        <taxon>Pseudomonadota</taxon>
        <taxon>Alphaproteobacteria</taxon>
        <taxon>Hyphomicrobiales</taxon>
        <taxon>Stappiaceae</taxon>
        <taxon>Stappia</taxon>
    </lineage>
</organism>
<keyword evidence="1" id="KW-0694">RNA-binding</keyword>
<comment type="caution">
    <text evidence="2">The sequence shown here is derived from an EMBL/GenBank/DDBJ whole genome shotgun (WGS) entry which is preliminary data.</text>
</comment>
<feature type="binding site" evidence="1">
    <location>
        <position position="183"/>
    </location>
    <ligand>
        <name>S-adenosyl-L-methionine</name>
        <dbReference type="ChEBI" id="CHEBI:59789"/>
    </ligand>
</feature>
<dbReference type="GO" id="GO:0005829">
    <property type="term" value="C:cytosol"/>
    <property type="evidence" value="ECO:0007669"/>
    <property type="project" value="TreeGrafter"/>
</dbReference>
<dbReference type="AlphaFoldDB" id="A0A839AA39"/>
<keyword evidence="1" id="KW-0698">rRNA processing</keyword>
<keyword evidence="1 2" id="KW-0808">Transferase</keyword>
<feature type="binding site" evidence="1">
    <location>
        <position position="119"/>
    </location>
    <ligand>
        <name>S-adenosyl-L-methionine</name>
        <dbReference type="ChEBI" id="CHEBI:59789"/>
    </ligand>
</feature>
<keyword evidence="3" id="KW-1185">Reference proteome</keyword>
<feature type="active site" description="Proton acceptor" evidence="1">
    <location>
        <position position="183"/>
    </location>
</feature>
<dbReference type="GO" id="GO:0036307">
    <property type="term" value="F:23S rRNA (adenine(2030)-N(6))-methyltransferase activity"/>
    <property type="evidence" value="ECO:0007669"/>
    <property type="project" value="UniProtKB-UniRule"/>
</dbReference>
<protein>
    <recommendedName>
        <fullName evidence="1">Ribosomal RNA large subunit methyltransferase J</fullName>
        <ecNumber evidence="1">2.1.1.266</ecNumber>
    </recommendedName>
    <alternativeName>
        <fullName evidence="1">23S rRNA (adenine(2030)-N6)-methyltransferase</fullName>
    </alternativeName>
    <alternativeName>
        <fullName evidence="1">23S rRNA m6A2030 methyltransferase</fullName>
    </alternativeName>
</protein>